<accession>A0A926ZKQ1</accession>
<evidence type="ECO:0000259" key="1">
    <source>
        <dbReference type="Pfam" id="PF20530"/>
    </source>
</evidence>
<protein>
    <recommendedName>
        <fullName evidence="1">DUF6745 domain-containing protein</fullName>
    </recommendedName>
</protein>
<keyword evidence="3" id="KW-1185">Reference proteome</keyword>
<dbReference type="EMBL" id="JACJPW010000188">
    <property type="protein sequence ID" value="MBD2186305.1"/>
    <property type="molecule type" value="Genomic_DNA"/>
</dbReference>
<dbReference type="Pfam" id="PF20530">
    <property type="entry name" value="DUF6745"/>
    <property type="match status" value="1"/>
</dbReference>
<dbReference type="RefSeq" id="WP_190475497.1">
    <property type="nucleotide sequence ID" value="NZ_JACJPW010000188.1"/>
</dbReference>
<reference evidence="2" key="2">
    <citation type="submission" date="2020-08" db="EMBL/GenBank/DDBJ databases">
        <authorList>
            <person name="Chen M."/>
            <person name="Teng W."/>
            <person name="Zhao L."/>
            <person name="Hu C."/>
            <person name="Zhou Y."/>
            <person name="Han B."/>
            <person name="Song L."/>
            <person name="Shu W."/>
        </authorList>
    </citation>
    <scope>NUCLEOTIDE SEQUENCE</scope>
    <source>
        <strain evidence="2">FACHB-1375</strain>
    </source>
</reference>
<evidence type="ECO:0000313" key="2">
    <source>
        <dbReference type="EMBL" id="MBD2186305.1"/>
    </source>
</evidence>
<comment type="caution">
    <text evidence="2">The sequence shown here is derived from an EMBL/GenBank/DDBJ whole genome shotgun (WGS) entry which is preliminary data.</text>
</comment>
<organism evidence="2 3">
    <name type="scientific">Aerosakkonema funiforme FACHB-1375</name>
    <dbReference type="NCBI Taxonomy" id="2949571"/>
    <lineage>
        <taxon>Bacteria</taxon>
        <taxon>Bacillati</taxon>
        <taxon>Cyanobacteriota</taxon>
        <taxon>Cyanophyceae</taxon>
        <taxon>Oscillatoriophycideae</taxon>
        <taxon>Aerosakkonematales</taxon>
        <taxon>Aerosakkonemataceae</taxon>
        <taxon>Aerosakkonema</taxon>
    </lineage>
</organism>
<name>A0A926ZKQ1_9CYAN</name>
<dbReference type="Proteomes" id="UP000641646">
    <property type="component" value="Unassembled WGS sequence"/>
</dbReference>
<gene>
    <name evidence="2" type="ORF">H6G03_35515</name>
</gene>
<sequence>MSPTRIEKLTLEQEALIPIIRQKWRAIALSTKRLDRKKAAAAVRSVYELMGKKEPKIVFCESPYAAMKIAPKTDKALSSIEVINYLYRPLRLQLRLQIGERTSNQLWHKLEPGLGSRMHDQLRSQLQKHINSQFVNCIEPQLWVSEASWLEFCISILRCDRAENIWSVFQSLVKHCSWIYLWEDICILSDRPIKLYFDNQNRLHAEGEPAVQFGDGYCLYSHHGVTLPEKYGVLHPHQWQAEWLLSEENAEIRRVLIQGIGYGRISQELEFTKLDDWREYTLLKIDNNIDVEPIYLLKMTCPSTGMIHTLRVPPNFESAKEAIRWVNWGITPEKFSVET</sequence>
<reference evidence="2" key="1">
    <citation type="journal article" date="2015" name="ISME J.">
        <title>Draft Genome Sequence of Streptomyces incarnatus NRRL8089, which Produces the Nucleoside Antibiotic Sinefungin.</title>
        <authorList>
            <person name="Oshima K."/>
            <person name="Hattori M."/>
            <person name="Shimizu H."/>
            <person name="Fukuda K."/>
            <person name="Nemoto M."/>
            <person name="Inagaki K."/>
            <person name="Tamura T."/>
        </authorList>
    </citation>
    <scope>NUCLEOTIDE SEQUENCE</scope>
    <source>
        <strain evidence="2">FACHB-1375</strain>
    </source>
</reference>
<feature type="domain" description="DUF6745" evidence="1">
    <location>
        <begin position="146"/>
        <end position="335"/>
    </location>
</feature>
<dbReference type="InterPro" id="IPR046633">
    <property type="entry name" value="DUF6745"/>
</dbReference>
<evidence type="ECO:0000313" key="3">
    <source>
        <dbReference type="Proteomes" id="UP000641646"/>
    </source>
</evidence>
<dbReference type="AlphaFoldDB" id="A0A926ZKQ1"/>
<proteinExistence type="predicted"/>